<sequence>MCDHPEATVADWLDEIDDTKTRCGWAVQYVEDDRRPYAYTVGLTDYGLPELLVSGVSPRRAARMLSRFAEQFVRRGAPTPGEQLTMLGGSLVEIVEVEQPGVHMYVAAAFYGDRARALQLVWADGRGHWPWVSSFSAGRRAQPVFGVRAA</sequence>
<dbReference type="Proteomes" id="UP000466523">
    <property type="component" value="Unassembled WGS sequence"/>
</dbReference>
<evidence type="ECO:0000313" key="1">
    <source>
        <dbReference type="EMBL" id="NDJ91848.1"/>
    </source>
</evidence>
<proteinExistence type="predicted"/>
<protein>
    <submittedName>
        <fullName evidence="1">DUF4262 domain-containing protein</fullName>
    </submittedName>
</protein>
<dbReference type="AlphaFoldDB" id="A0A7K3LHJ9"/>
<comment type="caution">
    <text evidence="1">The sequence shown here is derived from an EMBL/GenBank/DDBJ whole genome shotgun (WGS) entry which is preliminary data.</text>
</comment>
<reference evidence="1 2" key="1">
    <citation type="submission" date="2020-01" db="EMBL/GenBank/DDBJ databases">
        <authorList>
            <person name="Sanchez-Estrada R."/>
            <person name="Gonzalez-Y-Merchand J.A."/>
            <person name="Rivera-Gutierrez S."/>
        </authorList>
    </citation>
    <scope>NUCLEOTIDE SEQUENCE [LARGE SCALE GENOMIC DNA]</scope>
    <source>
        <strain evidence="1 2">CST 7247</strain>
    </source>
</reference>
<dbReference type="Pfam" id="PF14081">
    <property type="entry name" value="DUF4262"/>
    <property type="match status" value="1"/>
</dbReference>
<dbReference type="EMBL" id="JAACYR010000135">
    <property type="protein sequence ID" value="NDJ91848.1"/>
    <property type="molecule type" value="Genomic_DNA"/>
</dbReference>
<dbReference type="InterPro" id="IPR025358">
    <property type="entry name" value="DUF4262"/>
</dbReference>
<name>A0A7K3LHJ9_9MYCO</name>
<gene>
    <name evidence="1" type="ORF">GWR20_22340</name>
</gene>
<accession>A0A7K3LHJ9</accession>
<organism evidence="1 2">
    <name type="scientific">Mycolicibacter kumamotonensis</name>
    <dbReference type="NCBI Taxonomy" id="354243"/>
    <lineage>
        <taxon>Bacteria</taxon>
        <taxon>Bacillati</taxon>
        <taxon>Actinomycetota</taxon>
        <taxon>Actinomycetes</taxon>
        <taxon>Mycobacteriales</taxon>
        <taxon>Mycobacteriaceae</taxon>
        <taxon>Mycolicibacter</taxon>
    </lineage>
</organism>
<evidence type="ECO:0000313" key="2">
    <source>
        <dbReference type="Proteomes" id="UP000466523"/>
    </source>
</evidence>